<dbReference type="AlphaFoldDB" id="A0A4S3B167"/>
<feature type="transmembrane region" description="Helical" evidence="6">
    <location>
        <begin position="150"/>
        <end position="168"/>
    </location>
</feature>
<sequence length="628" mass="71373">MNFNQFVLRNTMRNKGLYLAYFLSVLSTVMSFFTFSAFAYHPSLTADLHYSVKTGMLASAIIIYIFSFFFVWNSVDIFIQSRKKEFGLLLIQGMSPKQLKKMIVKENMIVGFFSTIFGIIVGIGFSQVLILLSNQLLGLDFNLYFPLKAIWVTLASFLVLFGFISFFVQFKVPKLDVQTLLKSSELGKGQLKLSKLKVTLAVLLIGIGYAIALIAKGPQVIFAMIPVIVLVILGTNFLFSQFSVFAVNRLQKNKKWFWKKTNLLVFSDLNFRMKDNAKAFFLVTVISTVAFSAIGTLVGFKEMIFKGIDATPYDISLYVSDDKPEETKKSVALIEEAIQKNKINAEAIELAYFTHLVRPDQDRSVSLVKESDYNRVAKQVDELTVKVGEKPVLVETSLDKSQMDSMNEKQVKSIQLSDKKDHELETERVKYNLLGSGLPLVIVKDQEYDTLQKADKAPISKTYQWSVAKGQEAALVKLGEELQENHDIQVKEFGREMINRQFGPILFVGFFIGLVFFISAGSFLYFRLYSDMPLDKEKFLTVYKLGFSKKEMKKVVYQQIGILFFTPMVVSVCHGLVALTAMYALFAQPLQIMAPIVLGIFLLIQTIYYLIARTFYFKKLYNEITKVA</sequence>
<dbReference type="PANTHER" id="PTHR46795">
    <property type="entry name" value="ABC TRANSPORTER PERMEASE-RELATED-RELATED"/>
    <property type="match status" value="1"/>
</dbReference>
<reference evidence="8 9" key="1">
    <citation type="submission" date="2019-01" db="EMBL/GenBank/DDBJ databases">
        <title>Vagococcus silagei sp. nov. isolated from brewer's grain.</title>
        <authorList>
            <person name="Guu J.-R."/>
        </authorList>
    </citation>
    <scope>NUCLEOTIDE SEQUENCE [LARGE SCALE GENOMIC DNA]</scope>
    <source>
        <strain evidence="8 9">2B-2</strain>
    </source>
</reference>
<dbReference type="InterPro" id="IPR052536">
    <property type="entry name" value="ABC-4_Integral_Memb_Prot"/>
</dbReference>
<comment type="subcellular location">
    <subcellularLocation>
        <location evidence="1 6">Cell membrane</location>
        <topology evidence="1 6">Multi-pass membrane protein</topology>
    </subcellularLocation>
</comment>
<keyword evidence="2 6" id="KW-1003">Cell membrane</keyword>
<evidence type="ECO:0000256" key="3">
    <source>
        <dbReference type="ARBA" id="ARBA00022692"/>
    </source>
</evidence>
<comment type="similarity">
    <text evidence="6">Belongs to the ABC-4 integral membrane protein family.</text>
</comment>
<evidence type="ECO:0000259" key="7">
    <source>
        <dbReference type="Pfam" id="PF02687"/>
    </source>
</evidence>
<dbReference type="PIRSF" id="PIRSF018968">
    <property type="entry name" value="ABC_permease_BceB"/>
    <property type="match status" value="1"/>
</dbReference>
<accession>A0A4S3B167</accession>
<dbReference type="InterPro" id="IPR027022">
    <property type="entry name" value="ABC_permease_BceB-typ"/>
</dbReference>
<feature type="transmembrane region" description="Helical" evidence="6">
    <location>
        <begin position="505"/>
        <end position="526"/>
    </location>
</feature>
<evidence type="ECO:0000256" key="1">
    <source>
        <dbReference type="ARBA" id="ARBA00004651"/>
    </source>
</evidence>
<evidence type="ECO:0000256" key="2">
    <source>
        <dbReference type="ARBA" id="ARBA00022475"/>
    </source>
</evidence>
<keyword evidence="6" id="KW-0813">Transport</keyword>
<feature type="transmembrane region" description="Helical" evidence="6">
    <location>
        <begin position="221"/>
        <end position="247"/>
    </location>
</feature>
<feature type="transmembrane region" description="Helical" evidence="6">
    <location>
        <begin position="592"/>
        <end position="611"/>
    </location>
</feature>
<dbReference type="GO" id="GO:0005886">
    <property type="term" value="C:plasma membrane"/>
    <property type="evidence" value="ECO:0007669"/>
    <property type="project" value="UniProtKB-SubCell"/>
</dbReference>
<feature type="transmembrane region" description="Helical" evidence="6">
    <location>
        <begin position="18"/>
        <end position="40"/>
    </location>
</feature>
<evidence type="ECO:0000256" key="5">
    <source>
        <dbReference type="ARBA" id="ARBA00023136"/>
    </source>
</evidence>
<feature type="domain" description="ABC3 transporter permease C-terminal" evidence="7">
    <location>
        <begin position="60"/>
        <end position="168"/>
    </location>
</feature>
<evidence type="ECO:0000256" key="4">
    <source>
        <dbReference type="ARBA" id="ARBA00022989"/>
    </source>
</evidence>
<feature type="transmembrane region" description="Helical" evidence="6">
    <location>
        <begin position="109"/>
        <end position="130"/>
    </location>
</feature>
<dbReference type="GO" id="GO:0055085">
    <property type="term" value="P:transmembrane transport"/>
    <property type="evidence" value="ECO:0007669"/>
    <property type="project" value="UniProtKB-UniRule"/>
</dbReference>
<dbReference type="Pfam" id="PF02687">
    <property type="entry name" value="FtsX"/>
    <property type="match status" value="1"/>
</dbReference>
<dbReference type="EMBL" id="SDGV01000017">
    <property type="protein sequence ID" value="THB60834.1"/>
    <property type="molecule type" value="Genomic_DNA"/>
</dbReference>
<keyword evidence="3 6" id="KW-0812">Transmembrane</keyword>
<gene>
    <name evidence="8" type="ORF">ESZ54_07645</name>
</gene>
<name>A0A4S3B167_9ENTE</name>
<keyword evidence="9" id="KW-1185">Reference proteome</keyword>
<evidence type="ECO:0000313" key="9">
    <source>
        <dbReference type="Proteomes" id="UP000310506"/>
    </source>
</evidence>
<dbReference type="PANTHER" id="PTHR46795:SF2">
    <property type="entry name" value="ABC TRANSPORTER, PERMEASE PROTEIN"/>
    <property type="match status" value="1"/>
</dbReference>
<evidence type="ECO:0000256" key="6">
    <source>
        <dbReference type="PIRNR" id="PIRNR018968"/>
    </source>
</evidence>
<feature type="transmembrane region" description="Helical" evidence="6">
    <location>
        <begin position="279"/>
        <end position="300"/>
    </location>
</feature>
<proteinExistence type="inferred from homology"/>
<keyword evidence="5 6" id="KW-0472">Membrane</keyword>
<dbReference type="Proteomes" id="UP000310506">
    <property type="component" value="Unassembled WGS sequence"/>
</dbReference>
<feature type="transmembrane region" description="Helical" evidence="6">
    <location>
        <begin position="560"/>
        <end position="586"/>
    </location>
</feature>
<keyword evidence="4 6" id="KW-1133">Transmembrane helix</keyword>
<dbReference type="OrthoDB" id="1937696at2"/>
<evidence type="ECO:0000313" key="8">
    <source>
        <dbReference type="EMBL" id="THB60834.1"/>
    </source>
</evidence>
<dbReference type="RefSeq" id="WP_136137081.1">
    <property type="nucleotide sequence ID" value="NZ_SDGV01000017.1"/>
</dbReference>
<organism evidence="8 9">
    <name type="scientific">Vagococcus silagei</name>
    <dbReference type="NCBI Taxonomy" id="2508885"/>
    <lineage>
        <taxon>Bacteria</taxon>
        <taxon>Bacillati</taxon>
        <taxon>Bacillota</taxon>
        <taxon>Bacilli</taxon>
        <taxon>Lactobacillales</taxon>
        <taxon>Enterococcaceae</taxon>
        <taxon>Vagococcus</taxon>
    </lineage>
</organism>
<protein>
    <submittedName>
        <fullName evidence="8">ABC transporter permease</fullName>
    </submittedName>
</protein>
<feature type="transmembrane region" description="Helical" evidence="6">
    <location>
        <begin position="60"/>
        <end position="79"/>
    </location>
</feature>
<comment type="caution">
    <text evidence="8">The sequence shown here is derived from an EMBL/GenBank/DDBJ whole genome shotgun (WGS) entry which is preliminary data.</text>
</comment>
<dbReference type="InterPro" id="IPR003838">
    <property type="entry name" value="ABC3_permease_C"/>
</dbReference>
<feature type="transmembrane region" description="Helical" evidence="6">
    <location>
        <begin position="198"/>
        <end position="215"/>
    </location>
</feature>